<dbReference type="Proteomes" id="UP000466442">
    <property type="component" value="Unassembled WGS sequence"/>
</dbReference>
<dbReference type="PANTHER" id="PTHR19321:SF41">
    <property type="entry name" value="FASCETTO-RELATED"/>
    <property type="match status" value="1"/>
</dbReference>
<feature type="region of interest" description="Disordered" evidence="2">
    <location>
        <begin position="452"/>
        <end position="477"/>
    </location>
</feature>
<keyword evidence="4" id="KW-1185">Reference proteome</keyword>
<feature type="compositionally biased region" description="Low complexity" evidence="2">
    <location>
        <begin position="452"/>
        <end position="463"/>
    </location>
</feature>
<dbReference type="GO" id="GO:0051256">
    <property type="term" value="P:mitotic spindle midzone assembly"/>
    <property type="evidence" value="ECO:0007669"/>
    <property type="project" value="TreeGrafter"/>
</dbReference>
<dbReference type="PANTHER" id="PTHR19321">
    <property type="entry name" value="PROTEIN REGULATOR OF CYTOKINESIS 1 PRC1-RELATED"/>
    <property type="match status" value="1"/>
</dbReference>
<dbReference type="OrthoDB" id="642895at2759"/>
<name>A0A8S9XW16_APOLU</name>
<feature type="compositionally biased region" description="Polar residues" evidence="2">
    <location>
        <begin position="464"/>
        <end position="477"/>
    </location>
</feature>
<dbReference type="Gene3D" id="1.20.58.1520">
    <property type="match status" value="1"/>
</dbReference>
<evidence type="ECO:0000313" key="4">
    <source>
        <dbReference type="Proteomes" id="UP000466442"/>
    </source>
</evidence>
<evidence type="ECO:0008006" key="5">
    <source>
        <dbReference type="Google" id="ProtNLM"/>
    </source>
</evidence>
<sequence>MAEDRVEKFIADSSQFIRNKMSEFCSNWREMYGLDSALIEKYCGTMQFNLEYLFQNIQEQIDAKKTKLIQEVESQLSEFDQLQKDLSLRIEQKYDSEQPLTEVIKSLNTQLEQYRQMKAERIQKLVTLQEKERELCEFLGESPCKILVSCPSDAHLAEIQTNIHSLLNVKIERSCTYQNLKLNIETLMNTLEVGPANNFERDALLNEDGSFRLTTLNLRKLEDVLSKYEQTLRNKEEHIALLKSKLEVLYNRISEDYDHRSNFLARCTGIGQSTTSMILREIERCEEIKRANIKPCIEKIRRDIARLWDKLTFTEEERSQFNAYYTDSFNEDVLDLHEIECTRLEILHEACKDILDLAEQRRALWGRMNHLRDQATNPSRLKNRGGQLLREEKERKSLEKSLPRLESKLLKALVSYNEKHGKPFLWYGQDLLQKITDEIVIEKTLLNLNSRSNSSKASTLLSSPRATPSRGNSRHGSVSNLLAPLNLDDASVASYSEFQYLSNDNSTPSSATDATRHLPTNALQKVQHASNS</sequence>
<dbReference type="AlphaFoldDB" id="A0A8S9XW16"/>
<feature type="coiled-coil region" evidence="1">
    <location>
        <begin position="65"/>
        <end position="131"/>
    </location>
</feature>
<evidence type="ECO:0000256" key="2">
    <source>
        <dbReference type="SAM" id="MobiDB-lite"/>
    </source>
</evidence>
<evidence type="ECO:0000313" key="3">
    <source>
        <dbReference type="EMBL" id="KAF6213230.1"/>
    </source>
</evidence>
<evidence type="ECO:0000256" key="1">
    <source>
        <dbReference type="SAM" id="Coils"/>
    </source>
</evidence>
<dbReference type="Pfam" id="PF03999">
    <property type="entry name" value="MAP65_ASE1"/>
    <property type="match status" value="1"/>
</dbReference>
<comment type="caution">
    <text evidence="3">The sequence shown here is derived from an EMBL/GenBank/DDBJ whole genome shotgun (WGS) entry which is preliminary data.</text>
</comment>
<keyword evidence="1" id="KW-0175">Coiled coil</keyword>
<dbReference type="InterPro" id="IPR007145">
    <property type="entry name" value="MAP65_Ase1_PRC1"/>
</dbReference>
<feature type="region of interest" description="Disordered" evidence="2">
    <location>
        <begin position="375"/>
        <end position="395"/>
    </location>
</feature>
<accession>A0A8S9XW16</accession>
<dbReference type="GO" id="GO:0005737">
    <property type="term" value="C:cytoplasm"/>
    <property type="evidence" value="ECO:0007669"/>
    <property type="project" value="TreeGrafter"/>
</dbReference>
<dbReference type="EMBL" id="WIXP02000003">
    <property type="protein sequence ID" value="KAF6213230.1"/>
    <property type="molecule type" value="Genomic_DNA"/>
</dbReference>
<organism evidence="3 4">
    <name type="scientific">Apolygus lucorum</name>
    <name type="common">Small green plant bug</name>
    <name type="synonym">Lygocoris lucorum</name>
    <dbReference type="NCBI Taxonomy" id="248454"/>
    <lineage>
        <taxon>Eukaryota</taxon>
        <taxon>Metazoa</taxon>
        <taxon>Ecdysozoa</taxon>
        <taxon>Arthropoda</taxon>
        <taxon>Hexapoda</taxon>
        <taxon>Insecta</taxon>
        <taxon>Pterygota</taxon>
        <taxon>Neoptera</taxon>
        <taxon>Paraneoptera</taxon>
        <taxon>Hemiptera</taxon>
        <taxon>Heteroptera</taxon>
        <taxon>Panheteroptera</taxon>
        <taxon>Cimicomorpha</taxon>
        <taxon>Miridae</taxon>
        <taxon>Mirini</taxon>
        <taxon>Apolygus</taxon>
    </lineage>
</organism>
<reference evidence="3" key="1">
    <citation type="journal article" date="2021" name="Mol. Ecol. Resour.">
        <title>Apolygus lucorum genome provides insights into omnivorousness and mesophyll feeding.</title>
        <authorList>
            <person name="Liu Y."/>
            <person name="Liu H."/>
            <person name="Wang H."/>
            <person name="Huang T."/>
            <person name="Liu B."/>
            <person name="Yang B."/>
            <person name="Yin L."/>
            <person name="Li B."/>
            <person name="Zhang Y."/>
            <person name="Zhang S."/>
            <person name="Jiang F."/>
            <person name="Zhang X."/>
            <person name="Ren Y."/>
            <person name="Wang B."/>
            <person name="Wang S."/>
            <person name="Lu Y."/>
            <person name="Wu K."/>
            <person name="Fan W."/>
            <person name="Wang G."/>
        </authorList>
    </citation>
    <scope>NUCLEOTIDE SEQUENCE</scope>
    <source>
        <strain evidence="3">12Hb</strain>
    </source>
</reference>
<feature type="coiled-coil region" evidence="1">
    <location>
        <begin position="218"/>
        <end position="252"/>
    </location>
</feature>
<dbReference type="GO" id="GO:1990023">
    <property type="term" value="C:mitotic spindle midzone"/>
    <property type="evidence" value="ECO:0007669"/>
    <property type="project" value="TreeGrafter"/>
</dbReference>
<gene>
    <name evidence="3" type="ORF">GE061_010947</name>
</gene>
<protein>
    <recommendedName>
        <fullName evidence="5">Protein regulator of cytokinesis 1</fullName>
    </recommendedName>
</protein>
<dbReference type="GO" id="GO:0008017">
    <property type="term" value="F:microtubule binding"/>
    <property type="evidence" value="ECO:0007669"/>
    <property type="project" value="InterPro"/>
</dbReference>
<proteinExistence type="predicted"/>